<dbReference type="FunFam" id="2.30.30.140:FF:000018">
    <property type="entry name" value="Serine/threonine-protein kinase 31"/>
    <property type="match status" value="3"/>
</dbReference>
<feature type="domain" description="Tudor" evidence="8">
    <location>
        <begin position="747"/>
        <end position="806"/>
    </location>
</feature>
<feature type="domain" description="Tudor" evidence="8">
    <location>
        <begin position="1465"/>
        <end position="1524"/>
    </location>
</feature>
<keyword evidence="3" id="KW-0862">Zinc</keyword>
<name>A0A1B6CIG5_9HEMI</name>
<dbReference type="InterPro" id="IPR002999">
    <property type="entry name" value="Tudor"/>
</dbReference>
<dbReference type="SUPFAM" id="SSF57845">
    <property type="entry name" value="B-box zinc-binding domain"/>
    <property type="match status" value="1"/>
</dbReference>
<accession>A0A1B6CIG5</accession>
<evidence type="ECO:0000256" key="5">
    <source>
        <dbReference type="SAM" id="MobiDB-lite"/>
    </source>
</evidence>
<dbReference type="Pfam" id="PF00643">
    <property type="entry name" value="zf-B_box"/>
    <property type="match status" value="1"/>
</dbReference>
<dbReference type="PROSITE" id="PS50304">
    <property type="entry name" value="TUDOR"/>
    <property type="match status" value="5"/>
</dbReference>
<feature type="domain" description="Tudor" evidence="8">
    <location>
        <begin position="1724"/>
        <end position="1783"/>
    </location>
</feature>
<proteinExistence type="predicted"/>
<evidence type="ECO:0000256" key="3">
    <source>
        <dbReference type="ARBA" id="ARBA00022833"/>
    </source>
</evidence>
<feature type="domain" description="RING-type" evidence="6">
    <location>
        <begin position="20"/>
        <end position="73"/>
    </location>
</feature>
<dbReference type="InterPro" id="IPR000315">
    <property type="entry name" value="Znf_B-box"/>
</dbReference>
<dbReference type="SUPFAM" id="SSF63748">
    <property type="entry name" value="Tudor/PWWP/MBT"/>
    <property type="match status" value="5"/>
</dbReference>
<dbReference type="PROSITE" id="PS00518">
    <property type="entry name" value="ZF_RING_1"/>
    <property type="match status" value="1"/>
</dbReference>
<evidence type="ECO:0008006" key="10">
    <source>
        <dbReference type="Google" id="ProtNLM"/>
    </source>
</evidence>
<keyword evidence="1" id="KW-0479">Metal-binding</keyword>
<gene>
    <name evidence="9" type="ORF">g.29896</name>
</gene>
<dbReference type="InterPro" id="IPR001841">
    <property type="entry name" value="Znf_RING"/>
</dbReference>
<organism evidence="9">
    <name type="scientific">Clastoptera arizonana</name>
    <name type="common">Arizona spittle bug</name>
    <dbReference type="NCBI Taxonomy" id="38151"/>
    <lineage>
        <taxon>Eukaryota</taxon>
        <taxon>Metazoa</taxon>
        <taxon>Ecdysozoa</taxon>
        <taxon>Arthropoda</taxon>
        <taxon>Hexapoda</taxon>
        <taxon>Insecta</taxon>
        <taxon>Pterygota</taxon>
        <taxon>Neoptera</taxon>
        <taxon>Paraneoptera</taxon>
        <taxon>Hemiptera</taxon>
        <taxon>Auchenorrhyncha</taxon>
        <taxon>Cercopoidea</taxon>
        <taxon>Clastopteridae</taxon>
        <taxon>Clastoptera</taxon>
    </lineage>
</organism>
<dbReference type="Gene3D" id="3.30.160.60">
    <property type="entry name" value="Classic Zinc Finger"/>
    <property type="match status" value="1"/>
</dbReference>
<evidence type="ECO:0000313" key="9">
    <source>
        <dbReference type="EMBL" id="JAS13239.1"/>
    </source>
</evidence>
<dbReference type="Gene3D" id="2.40.50.90">
    <property type="match status" value="5"/>
</dbReference>
<feature type="compositionally biased region" description="Polar residues" evidence="5">
    <location>
        <begin position="981"/>
        <end position="999"/>
    </location>
</feature>
<dbReference type="PROSITE" id="PS50119">
    <property type="entry name" value="ZF_BBOX"/>
    <property type="match status" value="2"/>
</dbReference>
<dbReference type="Gene3D" id="2.30.30.140">
    <property type="match status" value="5"/>
</dbReference>
<feature type="compositionally biased region" description="Basic and acidic residues" evidence="5">
    <location>
        <begin position="1051"/>
        <end position="1072"/>
    </location>
</feature>
<evidence type="ECO:0000259" key="8">
    <source>
        <dbReference type="PROSITE" id="PS50304"/>
    </source>
</evidence>
<dbReference type="SMART" id="SM00336">
    <property type="entry name" value="BBOX"/>
    <property type="match status" value="2"/>
</dbReference>
<feature type="region of interest" description="Disordered" evidence="5">
    <location>
        <begin position="906"/>
        <end position="1083"/>
    </location>
</feature>
<dbReference type="PANTHER" id="PTHR16442:SF1">
    <property type="entry name" value="RING FINGER PROTEIN 17"/>
    <property type="match status" value="1"/>
</dbReference>
<feature type="compositionally biased region" description="Basic and acidic residues" evidence="5">
    <location>
        <begin position="962"/>
        <end position="979"/>
    </location>
</feature>
<dbReference type="Pfam" id="PF22586">
    <property type="entry name" value="ANCHR-like_BBOX"/>
    <property type="match status" value="1"/>
</dbReference>
<dbReference type="GO" id="GO:0005737">
    <property type="term" value="C:cytoplasm"/>
    <property type="evidence" value="ECO:0007669"/>
    <property type="project" value="UniProtKB-ARBA"/>
</dbReference>
<dbReference type="InterPro" id="IPR035437">
    <property type="entry name" value="SNase_OB-fold_sf"/>
</dbReference>
<evidence type="ECO:0000259" key="7">
    <source>
        <dbReference type="PROSITE" id="PS50119"/>
    </source>
</evidence>
<feature type="compositionally biased region" description="Low complexity" evidence="5">
    <location>
        <begin position="943"/>
        <end position="954"/>
    </location>
</feature>
<evidence type="ECO:0000259" key="6">
    <source>
        <dbReference type="PROSITE" id="PS50089"/>
    </source>
</evidence>
<evidence type="ECO:0000256" key="4">
    <source>
        <dbReference type="PROSITE-ProRule" id="PRU00024"/>
    </source>
</evidence>
<dbReference type="PROSITE" id="PS50089">
    <property type="entry name" value="ZF_RING_2"/>
    <property type="match status" value="1"/>
</dbReference>
<evidence type="ECO:0000256" key="2">
    <source>
        <dbReference type="ARBA" id="ARBA00022771"/>
    </source>
</evidence>
<dbReference type="InterPro" id="IPR017907">
    <property type="entry name" value="Znf_RING_CS"/>
</dbReference>
<feature type="domain" description="Tudor" evidence="8">
    <location>
        <begin position="1133"/>
        <end position="1192"/>
    </location>
</feature>
<feature type="compositionally biased region" description="Polar residues" evidence="5">
    <location>
        <begin position="1380"/>
        <end position="1393"/>
    </location>
</feature>
<reference evidence="9" key="1">
    <citation type="submission" date="2015-12" db="EMBL/GenBank/DDBJ databases">
        <title>De novo transcriptome assembly of four potential Pierce s Disease insect vectors from Arizona vineyards.</title>
        <authorList>
            <person name="Tassone E.E."/>
        </authorList>
    </citation>
    <scope>NUCLEOTIDE SEQUENCE</scope>
</reference>
<evidence type="ECO:0000256" key="1">
    <source>
        <dbReference type="ARBA" id="ARBA00022723"/>
    </source>
</evidence>
<dbReference type="EMBL" id="GEDC01024059">
    <property type="protein sequence ID" value="JAS13239.1"/>
    <property type="molecule type" value="Transcribed_RNA"/>
</dbReference>
<keyword evidence="2 4" id="KW-0863">Zinc-finger</keyword>
<dbReference type="InterPro" id="IPR013083">
    <property type="entry name" value="Znf_RING/FYVE/PHD"/>
</dbReference>
<feature type="domain" description="Tudor" evidence="8">
    <location>
        <begin position="522"/>
        <end position="580"/>
    </location>
</feature>
<sequence length="1858" mass="211447">MPKGRINQQNTMLSHKHSSCVNCNNAFMIRVDFNFLGGSRCPRVLNCGHSVCEGCINILVKNQEPLITCNTCEKTSPINSNINSSKSLLVEFPLNSFVVGQIILKRNNFRFEDKSVTFKKKPESLTNIKLDIGSSAIEFCGECNQGPVFSRCIQCDVPFCDECFKQVHHSAKALQKHIKVPIDSKSRSQQNLNVNFCTTHRNQKIEVFCNDCDIQICLQCFFVDHKNHITCTVQEKNIKLVEDFEEATEEAKAVLNRLKFTQKKVNDIRAKRTGNKDFSKIKKDVIQHFSYLHGLLQLKETEILDELGKAEFGAQASLVDISDKLDFEIKELNTLLEIGNAAVEPENINTSDVGTILGKLKTSSKIPCHLVLSGDDDNQDADCQFEVDNINDYLNNHCSLILPSIMTWNLSTEDELPEGYVIEDIEMTEPEKKIPKSPTEVCQQNVQLSEDESITSNISSKSSKNTWQKQNLKPGFTEQVILSHLITPNEFYVQNASMIDQLNKFSVEFSKYAKAKKQTLDSVKLGQVYLVKYNADNKWYRGKVIYIFEEKIDVIYIDYGNIETTDIENMRSLPLQYLDIPELAFHCRLCDCVPIDGTWKTDASAIILSIIAKSKEARSYLQIEDDLRGEMTMHVFRKNPDGVYEVDLSLFDIYVHSVRDALIFLELATLTSADHQVPIVHKPLIFKQEIKSGASFTGLVVSTESPNLFYVQKVENNVLQHLKKLMDDMDVTYSNSKSSSDNAFVYTPVVGSAVAAQYSLDKKWYRAIITGLPGNRMVEVYYIDYGNSEILSWDQLRHLHDRFKKMSCQALRCSLADIKPNEGTNWSSEALLWFSDTCNNNTFTISVFRTVSDILEVVLYEIRENKDVCINGDMVKNNFAQSTGPKSLVVDVPRYWSNKLAQSKAREQQSLVPSQIVPSKQKINSNKKHKEEKVIKTLKSPTSSISSRQCDSISTDSESIEGSEKMKESKRSTASEKTKSSNKFTISQSTRTAKSNNSSERAKPSERTKKFETTIASERTIVSERTRAPESTKTFERAKSSEIIKAPESIKTSEKTKASERTRIPKRNREPQSTKISESAVSSEEEGSIQVDVLNIVSPSLLYVSNLSREKEREKLSEEMVNFYSRVVSYEVVWKVNDDCAVFGSNDLKWYRGIIIEITSENKAKIFLRDIGSFDVYELSSLLPLDQQFLSLEDAAIKCHLIGVMAPGGKNEWPMYTIEKLEELLREYDEKFIKIKGDIVNESLPIELFVKSITVAALEPMKVEWKCINQMLVDQGCALPVRNKEDSVISSALSPLREVDTKPSLPSMEKHVNRADKRPYEVISNPPLKDPFQKKFEFHILPPGRPKISWLSDMSIKCFIPARQTVGKKMNKADSDNDECPQSRNSTPKTSYTPDIIPLDNVETITDWLPPEHLKTLKFHCIPTYIDYECNIYLQNENNRNILQHISSVLKSKYRGTKPLPQDLFWFPDQLCIASYHVDNMWYRGKVLKIKDDNTLDVIFVDYGNEENMPASQLRKTILATDIPIQCYCCNLAGIFPKTVDGKWTTDVLDKVHALIVDKECEVELEETKDGYVVLSLITSENVDIFEYLCKNDYATYFIDCEQVISEDEKEIAPEVNGIEEQVLISKKSTPVDWNQLVEEEEKQTPTEKVFTQPLETLEYIPAKLPKSDRCLVEVTGVVNLLEYVVQVVYPKEVPKEVSERLDKFSTLLDIMQEEAESLPPLMKIEEGAVCCANFTDDDRWYRAIIMVVIDDTRVKVQYVDYGNTEVLNINRVRSLKPEWALLPLEGIPVLLSGVNKSSNWDAEKAIQLTYDIVNATTPYTMQIMMRSTKVTSVKLFTDEGKLAYQPLIDANLLITYD</sequence>
<feature type="domain" description="B box-type" evidence="7">
    <location>
        <begin position="192"/>
        <end position="233"/>
    </location>
</feature>
<dbReference type="Pfam" id="PF00567">
    <property type="entry name" value="TUDOR"/>
    <property type="match status" value="5"/>
</dbReference>
<feature type="domain" description="B box-type" evidence="7">
    <location>
        <begin position="135"/>
        <end position="182"/>
    </location>
</feature>
<dbReference type="CDD" id="cd19757">
    <property type="entry name" value="Bbox1"/>
    <property type="match status" value="1"/>
</dbReference>
<dbReference type="PANTHER" id="PTHR16442">
    <property type="entry name" value="RING FINGER PROTEIN 17"/>
    <property type="match status" value="1"/>
</dbReference>
<dbReference type="SMART" id="SM00333">
    <property type="entry name" value="TUDOR"/>
    <property type="match status" value="5"/>
</dbReference>
<dbReference type="CDD" id="cd19756">
    <property type="entry name" value="Bbox2"/>
    <property type="match status" value="1"/>
</dbReference>
<feature type="region of interest" description="Disordered" evidence="5">
    <location>
        <begin position="1369"/>
        <end position="1393"/>
    </location>
</feature>
<feature type="compositionally biased region" description="Polar residues" evidence="5">
    <location>
        <begin position="908"/>
        <end position="924"/>
    </location>
</feature>
<dbReference type="Gene3D" id="3.30.40.10">
    <property type="entry name" value="Zinc/RING finger domain, C3HC4 (zinc finger)"/>
    <property type="match status" value="1"/>
</dbReference>
<feature type="compositionally biased region" description="Basic and acidic residues" evidence="5">
    <location>
        <begin position="1021"/>
        <end position="1042"/>
    </location>
</feature>
<feature type="compositionally biased region" description="Basic and acidic residues" evidence="5">
    <location>
        <begin position="1000"/>
        <end position="1012"/>
    </location>
</feature>
<dbReference type="GO" id="GO:0008270">
    <property type="term" value="F:zinc ion binding"/>
    <property type="evidence" value="ECO:0007669"/>
    <property type="project" value="UniProtKB-KW"/>
</dbReference>
<dbReference type="Gene3D" id="4.10.830.40">
    <property type="match status" value="1"/>
</dbReference>
<dbReference type="CDD" id="cd20379">
    <property type="entry name" value="Tudor_dTUD-like"/>
    <property type="match status" value="1"/>
</dbReference>
<protein>
    <recommendedName>
        <fullName evidence="10">RING finger protein 17</fullName>
    </recommendedName>
</protein>